<organism evidence="1 2">
    <name type="scientific">Phytophthora nicotianae (strain INRA-310)</name>
    <name type="common">Phytophthora parasitica</name>
    <dbReference type="NCBI Taxonomy" id="761204"/>
    <lineage>
        <taxon>Eukaryota</taxon>
        <taxon>Sar</taxon>
        <taxon>Stramenopiles</taxon>
        <taxon>Oomycota</taxon>
        <taxon>Peronosporomycetes</taxon>
        <taxon>Peronosporales</taxon>
        <taxon>Peronosporaceae</taxon>
        <taxon>Phytophthora</taxon>
    </lineage>
</organism>
<dbReference type="AlphaFoldDB" id="W2QAI3"/>
<sequence length="108" mass="12712">MRLGDDLHHHTVNEEITSNSSISSFRLIRPRLSMHCSLAASWRRAIHRIQRVNSLLDAFKHTGFAISEHRRKYSSTVSTKVNYLRARARWQQPRSPGAFYSRPRRIDR</sequence>
<dbReference type="GeneID" id="20191446"/>
<dbReference type="RefSeq" id="XP_008905002.1">
    <property type="nucleotide sequence ID" value="XM_008906754.1"/>
</dbReference>
<name>W2QAI3_PHYN3</name>
<accession>W2QAI3</accession>
<reference evidence="1 2" key="2">
    <citation type="submission" date="2013-11" db="EMBL/GenBank/DDBJ databases">
        <title>The Genome Sequence of Phytophthora parasitica INRA-310.</title>
        <authorList>
            <consortium name="The Broad Institute Genomics Platform"/>
            <person name="Russ C."/>
            <person name="Tyler B."/>
            <person name="Panabieres F."/>
            <person name="Shan W."/>
            <person name="Tripathy S."/>
            <person name="Grunwald N."/>
            <person name="Machado M."/>
            <person name="Johnson C.S."/>
            <person name="Arredondo F."/>
            <person name="Hong C."/>
            <person name="Coffey M."/>
            <person name="Young S.K."/>
            <person name="Zeng Q."/>
            <person name="Gargeya S."/>
            <person name="Fitzgerald M."/>
            <person name="Abouelleil A."/>
            <person name="Alvarado L."/>
            <person name="Chapman S.B."/>
            <person name="Gainer-Dewar J."/>
            <person name="Goldberg J."/>
            <person name="Griggs A."/>
            <person name="Gujja S."/>
            <person name="Hansen M."/>
            <person name="Howarth C."/>
            <person name="Imamovic A."/>
            <person name="Ireland A."/>
            <person name="Larimer J."/>
            <person name="McCowan C."/>
            <person name="Murphy C."/>
            <person name="Pearson M."/>
            <person name="Poon T.W."/>
            <person name="Priest M."/>
            <person name="Roberts A."/>
            <person name="Saif S."/>
            <person name="Shea T."/>
            <person name="Sykes S."/>
            <person name="Wortman J."/>
            <person name="Nusbaum C."/>
            <person name="Birren B."/>
        </authorList>
    </citation>
    <scope>NUCLEOTIDE SEQUENCE [LARGE SCALE GENOMIC DNA]</scope>
    <source>
        <strain evidence="1 2">INRA-310</strain>
    </source>
</reference>
<reference evidence="2" key="1">
    <citation type="submission" date="2011-12" db="EMBL/GenBank/DDBJ databases">
        <authorList>
            <consortium name="The Broad Institute Genome Sequencing Platform"/>
            <person name="Russ C."/>
            <person name="Tyler B."/>
            <person name="Panabieres F."/>
            <person name="Shan W."/>
            <person name="Tripathy S."/>
            <person name="Grunwald N."/>
            <person name="Machado M."/>
            <person name="Young S.K."/>
            <person name="Zeng Q."/>
            <person name="Gargeya S."/>
            <person name="Fitzgerald M."/>
            <person name="Haas B."/>
            <person name="Abouelleil A."/>
            <person name="Alvarado L."/>
            <person name="Arachchi H.M."/>
            <person name="Berlin A."/>
            <person name="Chapman S.B."/>
            <person name="Gearin G."/>
            <person name="Goldberg J."/>
            <person name="Griggs A."/>
            <person name="Gujja S."/>
            <person name="Hansen M."/>
            <person name="Heiman D."/>
            <person name="Howarth C."/>
            <person name="Larimer J."/>
            <person name="Lui A."/>
            <person name="MacDonald P.J.P."/>
            <person name="McCowen C."/>
            <person name="Montmayeur A."/>
            <person name="Murphy C."/>
            <person name="Neiman D."/>
            <person name="Pearson M."/>
            <person name="Priest M."/>
            <person name="Roberts A."/>
            <person name="Saif S."/>
            <person name="Shea T."/>
            <person name="Sisk P."/>
            <person name="Stolte C."/>
            <person name="Sykes S."/>
            <person name="Wortman J."/>
            <person name="Nusbaum C."/>
            <person name="Birren B."/>
        </authorList>
    </citation>
    <scope>NUCLEOTIDE SEQUENCE [LARGE SCALE GENOMIC DNA]</scope>
    <source>
        <strain evidence="2">INRA-310</strain>
    </source>
</reference>
<proteinExistence type="predicted"/>
<evidence type="ECO:0000313" key="1">
    <source>
        <dbReference type="EMBL" id="ETN09856.1"/>
    </source>
</evidence>
<evidence type="ECO:0000313" key="2">
    <source>
        <dbReference type="Proteomes" id="UP000018817"/>
    </source>
</evidence>
<gene>
    <name evidence="1" type="ORF">PPTG_22847</name>
</gene>
<protein>
    <submittedName>
        <fullName evidence="1">Uncharacterized protein</fullName>
    </submittedName>
</protein>
<dbReference type="Proteomes" id="UP000018817">
    <property type="component" value="Unassembled WGS sequence"/>
</dbReference>
<dbReference type="VEuPathDB" id="FungiDB:PPTG_22847"/>
<dbReference type="EMBL" id="KI669584">
    <property type="protein sequence ID" value="ETN09856.1"/>
    <property type="molecule type" value="Genomic_DNA"/>
</dbReference>